<dbReference type="Proteomes" id="UP000828390">
    <property type="component" value="Unassembled WGS sequence"/>
</dbReference>
<sequence>MFVEPYCTSGVSSGYSGQPQRHNNTIILNSVKTAVLASRCPNVPGTKWFDTELHCRYMFHIPDFPDSIRVDAASTCDWDVTFTKENV</sequence>
<protein>
    <submittedName>
        <fullName evidence="1">Uncharacterized protein</fullName>
    </submittedName>
</protein>
<reference evidence="1" key="1">
    <citation type="journal article" date="2019" name="bioRxiv">
        <title>The Genome of the Zebra Mussel, Dreissena polymorpha: A Resource for Invasive Species Research.</title>
        <authorList>
            <person name="McCartney M.A."/>
            <person name="Auch B."/>
            <person name="Kono T."/>
            <person name="Mallez S."/>
            <person name="Zhang Y."/>
            <person name="Obille A."/>
            <person name="Becker A."/>
            <person name="Abrahante J.E."/>
            <person name="Garbe J."/>
            <person name="Badalamenti J.P."/>
            <person name="Herman A."/>
            <person name="Mangelson H."/>
            <person name="Liachko I."/>
            <person name="Sullivan S."/>
            <person name="Sone E.D."/>
            <person name="Koren S."/>
            <person name="Silverstein K.A.T."/>
            <person name="Beckman K.B."/>
            <person name="Gohl D.M."/>
        </authorList>
    </citation>
    <scope>NUCLEOTIDE SEQUENCE</scope>
    <source>
        <strain evidence="1">Duluth1</strain>
        <tissue evidence="1">Whole animal</tissue>
    </source>
</reference>
<evidence type="ECO:0000313" key="2">
    <source>
        <dbReference type="Proteomes" id="UP000828390"/>
    </source>
</evidence>
<accession>A0A9D4BE77</accession>
<dbReference type="AlphaFoldDB" id="A0A9D4BE77"/>
<proteinExistence type="predicted"/>
<keyword evidence="2" id="KW-1185">Reference proteome</keyword>
<organism evidence="1 2">
    <name type="scientific">Dreissena polymorpha</name>
    <name type="common">Zebra mussel</name>
    <name type="synonym">Mytilus polymorpha</name>
    <dbReference type="NCBI Taxonomy" id="45954"/>
    <lineage>
        <taxon>Eukaryota</taxon>
        <taxon>Metazoa</taxon>
        <taxon>Spiralia</taxon>
        <taxon>Lophotrochozoa</taxon>
        <taxon>Mollusca</taxon>
        <taxon>Bivalvia</taxon>
        <taxon>Autobranchia</taxon>
        <taxon>Heteroconchia</taxon>
        <taxon>Euheterodonta</taxon>
        <taxon>Imparidentia</taxon>
        <taxon>Neoheterodontei</taxon>
        <taxon>Myida</taxon>
        <taxon>Dreissenoidea</taxon>
        <taxon>Dreissenidae</taxon>
        <taxon>Dreissena</taxon>
    </lineage>
</organism>
<reference evidence="1" key="2">
    <citation type="submission" date="2020-11" db="EMBL/GenBank/DDBJ databases">
        <authorList>
            <person name="McCartney M.A."/>
            <person name="Auch B."/>
            <person name="Kono T."/>
            <person name="Mallez S."/>
            <person name="Becker A."/>
            <person name="Gohl D.M."/>
            <person name="Silverstein K.A.T."/>
            <person name="Koren S."/>
            <person name="Bechman K.B."/>
            <person name="Herman A."/>
            <person name="Abrahante J.E."/>
            <person name="Garbe J."/>
        </authorList>
    </citation>
    <scope>NUCLEOTIDE SEQUENCE</scope>
    <source>
        <strain evidence="1">Duluth1</strain>
        <tissue evidence="1">Whole animal</tissue>
    </source>
</reference>
<name>A0A9D4BE77_DREPO</name>
<evidence type="ECO:0000313" key="1">
    <source>
        <dbReference type="EMBL" id="KAH3690564.1"/>
    </source>
</evidence>
<comment type="caution">
    <text evidence="1">The sequence shown here is derived from an EMBL/GenBank/DDBJ whole genome shotgun (WGS) entry which is preliminary data.</text>
</comment>
<gene>
    <name evidence="1" type="ORF">DPMN_191236</name>
</gene>
<dbReference type="EMBL" id="JAIWYP010000060">
    <property type="protein sequence ID" value="KAH3690564.1"/>
    <property type="molecule type" value="Genomic_DNA"/>
</dbReference>